<dbReference type="SUPFAM" id="SSF50475">
    <property type="entry name" value="FMN-binding split barrel"/>
    <property type="match status" value="1"/>
</dbReference>
<accession>A0A1H4VN65</accession>
<reference evidence="5" key="1">
    <citation type="submission" date="2016-10" db="EMBL/GenBank/DDBJ databases">
        <authorList>
            <person name="Varghese N."/>
            <person name="Submissions S."/>
        </authorList>
    </citation>
    <scope>NUCLEOTIDE SEQUENCE [LARGE SCALE GENOMIC DNA]</scope>
    <source>
        <strain evidence="5">DSM 44498</strain>
    </source>
</reference>
<evidence type="ECO:0000313" key="5">
    <source>
        <dbReference type="Proteomes" id="UP000183561"/>
    </source>
</evidence>
<dbReference type="Pfam" id="PF01613">
    <property type="entry name" value="Flavin_Reduct"/>
    <property type="match status" value="1"/>
</dbReference>
<dbReference type="GO" id="GO:0010181">
    <property type="term" value="F:FMN binding"/>
    <property type="evidence" value="ECO:0007669"/>
    <property type="project" value="InterPro"/>
</dbReference>
<dbReference type="PANTHER" id="PTHR30466">
    <property type="entry name" value="FLAVIN REDUCTASE"/>
    <property type="match status" value="1"/>
</dbReference>
<dbReference type="GO" id="GO:0042602">
    <property type="term" value="F:riboflavin reductase (NADPH) activity"/>
    <property type="evidence" value="ECO:0007669"/>
    <property type="project" value="TreeGrafter"/>
</dbReference>
<evidence type="ECO:0000256" key="1">
    <source>
        <dbReference type="ARBA" id="ARBA00008898"/>
    </source>
</evidence>
<gene>
    <name evidence="4" type="ORF">SAMN04490239_5579</name>
</gene>
<dbReference type="AlphaFoldDB" id="A0A1H4VN65"/>
<keyword evidence="5" id="KW-1185">Reference proteome</keyword>
<dbReference type="Proteomes" id="UP000183561">
    <property type="component" value="Unassembled WGS sequence"/>
</dbReference>
<evidence type="ECO:0000313" key="4">
    <source>
        <dbReference type="EMBL" id="SEC81774.1"/>
    </source>
</evidence>
<dbReference type="EMBL" id="FNSV01000005">
    <property type="protein sequence ID" value="SEC81774.1"/>
    <property type="molecule type" value="Genomic_DNA"/>
</dbReference>
<dbReference type="InterPro" id="IPR050268">
    <property type="entry name" value="NADH-dep_flavin_reductase"/>
</dbReference>
<keyword evidence="2" id="KW-0560">Oxidoreductase</keyword>
<dbReference type="RefSeq" id="WP_072942641.1">
    <property type="nucleotide sequence ID" value="NZ_FNSV01000005.1"/>
</dbReference>
<proteinExistence type="inferred from homology"/>
<dbReference type="Gene3D" id="2.30.110.10">
    <property type="entry name" value="Electron Transport, Fmn-binding Protein, Chain A"/>
    <property type="match status" value="1"/>
</dbReference>
<dbReference type="InterPro" id="IPR012349">
    <property type="entry name" value="Split_barrel_FMN-bd"/>
</dbReference>
<feature type="domain" description="Flavin reductase like" evidence="3">
    <location>
        <begin position="25"/>
        <end position="168"/>
    </location>
</feature>
<name>A0A1H4VN65_9NOCA</name>
<evidence type="ECO:0000259" key="3">
    <source>
        <dbReference type="SMART" id="SM00903"/>
    </source>
</evidence>
<organism evidence="4 5">
    <name type="scientific">Rhodococcus koreensis</name>
    <dbReference type="NCBI Taxonomy" id="99653"/>
    <lineage>
        <taxon>Bacteria</taxon>
        <taxon>Bacillati</taxon>
        <taxon>Actinomycetota</taxon>
        <taxon>Actinomycetes</taxon>
        <taxon>Mycobacteriales</taxon>
        <taxon>Nocardiaceae</taxon>
        <taxon>Rhodococcus</taxon>
    </lineage>
</organism>
<dbReference type="PANTHER" id="PTHR30466:SF1">
    <property type="entry name" value="FMN REDUCTASE (NADH) RUTF"/>
    <property type="match status" value="1"/>
</dbReference>
<comment type="similarity">
    <text evidence="1">Belongs to the non-flavoprotein flavin reductase family.</text>
</comment>
<dbReference type="InterPro" id="IPR002563">
    <property type="entry name" value="Flavin_Rdtase-like_dom"/>
</dbReference>
<dbReference type="SMART" id="SM00903">
    <property type="entry name" value="Flavin_Reduct"/>
    <property type="match status" value="1"/>
</dbReference>
<evidence type="ECO:0000256" key="2">
    <source>
        <dbReference type="ARBA" id="ARBA00023002"/>
    </source>
</evidence>
<protein>
    <submittedName>
        <fullName evidence="4">NADH-FMN oxidoreductase RutF, flavin reductase (DIM6/NTAB) family</fullName>
    </submittedName>
</protein>
<sequence>MTTAPGREPTASAAGIDPKNFRDLMSRVCAPVTIVTTADDDGPHGATASSFAALSQDPPLITVAFDRRSALLQRIRSSGRFGINLLGHGQDDLAMVFASRGAGAERFNSAPWHHDTGLPRIDGAAGWVACELYDTVEGGDHLLLFGLVTKVSKAELPPLVYAHRTFGTHSRYAERPRRPIVDQIAACASS</sequence>